<dbReference type="OrthoDB" id="2146396at2759"/>
<accession>A0A1Y1XCP0</accession>
<feature type="transmembrane region" description="Helical" evidence="1">
    <location>
        <begin position="47"/>
        <end position="68"/>
    </location>
</feature>
<keyword evidence="1" id="KW-0812">Transmembrane</keyword>
<protein>
    <submittedName>
        <fullName evidence="2">Uncharacterized protein</fullName>
    </submittedName>
</protein>
<keyword evidence="1" id="KW-0472">Membrane</keyword>
<proteinExistence type="predicted"/>
<gene>
    <name evidence="2" type="ORF">BCR32DRAFT_267170</name>
</gene>
<reference evidence="2 3" key="1">
    <citation type="submission" date="2016-08" db="EMBL/GenBank/DDBJ databases">
        <title>A Parts List for Fungal Cellulosomes Revealed by Comparative Genomics.</title>
        <authorList>
            <consortium name="DOE Joint Genome Institute"/>
            <person name="Haitjema C.H."/>
            <person name="Gilmore S.P."/>
            <person name="Henske J.K."/>
            <person name="Solomon K.V."/>
            <person name="De Groot R."/>
            <person name="Kuo A."/>
            <person name="Mondo S.J."/>
            <person name="Salamov A.A."/>
            <person name="Labutti K."/>
            <person name="Zhao Z."/>
            <person name="Chiniquy J."/>
            <person name="Barry K."/>
            <person name="Brewer H.M."/>
            <person name="Purvine S.O."/>
            <person name="Wright A.T."/>
            <person name="Boxma B."/>
            <person name="Van Alen T."/>
            <person name="Hackstein J.H."/>
            <person name="Baker S.E."/>
            <person name="Grigoriev I.V."/>
            <person name="O'Malley M.A."/>
        </authorList>
    </citation>
    <scope>NUCLEOTIDE SEQUENCE [LARGE SCALE GENOMIC DNA]</scope>
    <source>
        <strain evidence="2 3">S4</strain>
    </source>
</reference>
<keyword evidence="3" id="KW-1185">Reference proteome</keyword>
<dbReference type="EMBL" id="MCFG01000079">
    <property type="protein sequence ID" value="ORX83134.1"/>
    <property type="molecule type" value="Genomic_DNA"/>
</dbReference>
<keyword evidence="1" id="KW-1133">Transmembrane helix</keyword>
<sequence length="415" mass="49713">MTNLINSIEGNNKNDIIQVIIDQLITHQFFLWTCLIVILSRNWKKPIVLLMILHWGLRTVGDMFVNTLDLYEKEFPDYWPYSNNGFMNSYGIASFFWYSSEIVGDWYLFLRTRVIIKDKKKTRWVFITLLLYNAIKIYQMFGYPLYVPFTGKTKEENYNEQNYIITKNKAQYNYNKWIGVSLQQIGSLLYDIAVLMALRKNLFKEIDLLNNNNLNNFYKENTFLKRFKKVSEYRIYLSIFVTIIGSPFIFGYCLEMIYLVKKSYTLKHTEMQDFINNNCDDRKIDSIRVLILNFSFTFMYIDQILLKHYAEENEVTKKSTSSDKNSDYYNNNNVSPTKSFNFNMVYHDFKNYDEFEDKRKDISDSLSRKNYQFSNQFNNNSISRPKYSNNLQNNNNIFFSSLSRNGIYRKKIMVK</sequence>
<evidence type="ECO:0000256" key="1">
    <source>
        <dbReference type="SAM" id="Phobius"/>
    </source>
</evidence>
<evidence type="ECO:0000313" key="2">
    <source>
        <dbReference type="EMBL" id="ORX83134.1"/>
    </source>
</evidence>
<feature type="transmembrane region" description="Helical" evidence="1">
    <location>
        <begin position="235"/>
        <end position="260"/>
    </location>
</feature>
<dbReference type="Proteomes" id="UP000193944">
    <property type="component" value="Unassembled WGS sequence"/>
</dbReference>
<feature type="transmembrane region" description="Helical" evidence="1">
    <location>
        <begin position="122"/>
        <end position="141"/>
    </location>
</feature>
<comment type="caution">
    <text evidence="2">The sequence shown here is derived from an EMBL/GenBank/DDBJ whole genome shotgun (WGS) entry which is preliminary data.</text>
</comment>
<organism evidence="2 3">
    <name type="scientific">Anaeromyces robustus</name>
    <dbReference type="NCBI Taxonomy" id="1754192"/>
    <lineage>
        <taxon>Eukaryota</taxon>
        <taxon>Fungi</taxon>
        <taxon>Fungi incertae sedis</taxon>
        <taxon>Chytridiomycota</taxon>
        <taxon>Chytridiomycota incertae sedis</taxon>
        <taxon>Neocallimastigomycetes</taxon>
        <taxon>Neocallimastigales</taxon>
        <taxon>Neocallimastigaceae</taxon>
        <taxon>Anaeromyces</taxon>
    </lineage>
</organism>
<feature type="transmembrane region" description="Helical" evidence="1">
    <location>
        <begin position="20"/>
        <end position="40"/>
    </location>
</feature>
<name>A0A1Y1XCP0_9FUNG</name>
<reference evidence="2 3" key="2">
    <citation type="submission" date="2016-08" db="EMBL/GenBank/DDBJ databases">
        <title>Pervasive Adenine N6-methylation of Active Genes in Fungi.</title>
        <authorList>
            <consortium name="DOE Joint Genome Institute"/>
            <person name="Mondo S.J."/>
            <person name="Dannebaum R.O."/>
            <person name="Kuo R.C."/>
            <person name="Labutti K."/>
            <person name="Haridas S."/>
            <person name="Kuo A."/>
            <person name="Salamov A."/>
            <person name="Ahrendt S.R."/>
            <person name="Lipzen A."/>
            <person name="Sullivan W."/>
            <person name="Andreopoulos W.B."/>
            <person name="Clum A."/>
            <person name="Lindquist E."/>
            <person name="Daum C."/>
            <person name="Ramamoorthy G.K."/>
            <person name="Gryganskyi A."/>
            <person name="Culley D."/>
            <person name="Magnuson J.K."/>
            <person name="James T.Y."/>
            <person name="O'Malley M.A."/>
            <person name="Stajich J.E."/>
            <person name="Spatafora J.W."/>
            <person name="Visel A."/>
            <person name="Grigoriev I.V."/>
        </authorList>
    </citation>
    <scope>NUCLEOTIDE SEQUENCE [LARGE SCALE GENOMIC DNA]</scope>
    <source>
        <strain evidence="2 3">S4</strain>
    </source>
</reference>
<dbReference type="AlphaFoldDB" id="A0A1Y1XCP0"/>
<feature type="transmembrane region" description="Helical" evidence="1">
    <location>
        <begin position="88"/>
        <end position="110"/>
    </location>
</feature>
<evidence type="ECO:0000313" key="3">
    <source>
        <dbReference type="Proteomes" id="UP000193944"/>
    </source>
</evidence>